<evidence type="ECO:0000313" key="3">
    <source>
        <dbReference type="Proteomes" id="UP000202922"/>
    </source>
</evidence>
<feature type="signal peptide" evidence="1">
    <location>
        <begin position="1"/>
        <end position="18"/>
    </location>
</feature>
<accession>A0A238JN42</accession>
<organism evidence="2 3">
    <name type="scientific">Actibacterium lipolyticum</name>
    <dbReference type="NCBI Taxonomy" id="1524263"/>
    <lineage>
        <taxon>Bacteria</taxon>
        <taxon>Pseudomonadati</taxon>
        <taxon>Pseudomonadota</taxon>
        <taxon>Alphaproteobacteria</taxon>
        <taxon>Rhodobacterales</taxon>
        <taxon>Roseobacteraceae</taxon>
        <taxon>Actibacterium</taxon>
    </lineage>
</organism>
<keyword evidence="1" id="KW-0732">Signal</keyword>
<dbReference type="RefSeq" id="WP_141137800.1">
    <property type="nucleotide sequence ID" value="NZ_FXYE01000001.1"/>
</dbReference>
<name>A0A238JN42_9RHOB</name>
<evidence type="ECO:0000313" key="2">
    <source>
        <dbReference type="EMBL" id="SMX31186.1"/>
    </source>
</evidence>
<dbReference type="Proteomes" id="UP000202922">
    <property type="component" value="Unassembled WGS sequence"/>
</dbReference>
<evidence type="ECO:0000256" key="1">
    <source>
        <dbReference type="SAM" id="SignalP"/>
    </source>
</evidence>
<reference evidence="3" key="1">
    <citation type="submission" date="2017-05" db="EMBL/GenBank/DDBJ databases">
        <authorList>
            <person name="Rodrigo-Torres L."/>
            <person name="Arahal R. D."/>
            <person name="Lucena T."/>
        </authorList>
    </citation>
    <scope>NUCLEOTIDE SEQUENCE [LARGE SCALE GENOMIC DNA]</scope>
    <source>
        <strain evidence="3">CECT 8621</strain>
    </source>
</reference>
<proteinExistence type="predicted"/>
<protein>
    <submittedName>
        <fullName evidence="2">Uncharacterized protein</fullName>
    </submittedName>
</protein>
<dbReference type="OrthoDB" id="7665031at2"/>
<dbReference type="AlphaFoldDB" id="A0A238JN42"/>
<feature type="chain" id="PRO_5012466750" evidence="1">
    <location>
        <begin position="19"/>
        <end position="179"/>
    </location>
</feature>
<keyword evidence="3" id="KW-1185">Reference proteome</keyword>
<gene>
    <name evidence="2" type="ORF">COL8621_00321</name>
</gene>
<sequence length="179" mass="19855">MRKLIFVLFSLMAGPAFADGFWEYGSWRVFVQEVDTGEDLRRSCSAMTGGDGEPSVVVSMSNGDAGPPDFFPSVLVREHAPRGHRTMLQDGQAAYIRFDNEDVMDGVVKGDFDEEGFAYAEIAFDHPLSQWVLRAMRVNGQFDVVVDDKVFMYAYLDGFTASYLKMAEECGFNGAGVVD</sequence>
<dbReference type="EMBL" id="FXYE01000001">
    <property type="protein sequence ID" value="SMX31186.1"/>
    <property type="molecule type" value="Genomic_DNA"/>
</dbReference>